<dbReference type="Gene3D" id="2.40.70.10">
    <property type="entry name" value="Acid Proteases"/>
    <property type="match status" value="1"/>
</dbReference>
<evidence type="ECO:0000313" key="2">
    <source>
        <dbReference type="EMBL" id="QTE23266.1"/>
    </source>
</evidence>
<keyword evidence="2" id="KW-0378">Hydrolase</keyword>
<keyword evidence="2" id="KW-0645">Protease</keyword>
<dbReference type="RefSeq" id="WP_208079277.1">
    <property type="nucleotide sequence ID" value="NZ_CP071869.1"/>
</dbReference>
<sequence>MKAIFKILILIIFIFKFTISFSQKNKDKEIIGQKVTIKIKGTKTKGAKTKAAKIKFRARVDTGAKTTSINAKNIKKKGKYVKFSIVNRKGKKISITKKIIDERVVFNAEKKEKRIFVYLTLVYKKTSRKVLVDLNDRSTSTYKVLLGRNWLNGKYIVDVSLK</sequence>
<feature type="domain" description="Retropepsin-like aspartic endopeptidase" evidence="1">
    <location>
        <begin position="50"/>
        <end position="162"/>
    </location>
</feature>
<dbReference type="Pfam" id="PF05618">
    <property type="entry name" value="Zn_protease"/>
    <property type="match status" value="1"/>
</dbReference>
<dbReference type="GO" id="GO:0008233">
    <property type="term" value="F:peptidase activity"/>
    <property type="evidence" value="ECO:0007669"/>
    <property type="project" value="UniProtKB-KW"/>
</dbReference>
<evidence type="ECO:0000313" key="3">
    <source>
        <dbReference type="Proteomes" id="UP000663920"/>
    </source>
</evidence>
<dbReference type="GO" id="GO:0006508">
    <property type="term" value="P:proteolysis"/>
    <property type="evidence" value="ECO:0007669"/>
    <property type="project" value="UniProtKB-KW"/>
</dbReference>
<proteinExistence type="predicted"/>
<dbReference type="KEGG" id="pcea:J3359_03040"/>
<dbReference type="AlphaFoldDB" id="A0A975H791"/>
<dbReference type="EMBL" id="CP071869">
    <property type="protein sequence ID" value="QTE23266.1"/>
    <property type="molecule type" value="Genomic_DNA"/>
</dbReference>
<dbReference type="PANTHER" id="PTHR38037:SF2">
    <property type="entry name" value="ATP-DEPENDENT ZINC PROTEASE DOMAIN-CONTAINING PROTEIN-RELATED"/>
    <property type="match status" value="1"/>
</dbReference>
<reference evidence="2 3" key="1">
    <citation type="submission" date="2021-03" db="EMBL/GenBank/DDBJ databases">
        <title>Complete genome of Polaribacter_sp.SM13.</title>
        <authorList>
            <person name="Jeong S.W."/>
            <person name="Bae J.W."/>
        </authorList>
    </citation>
    <scope>NUCLEOTIDE SEQUENCE [LARGE SCALE GENOMIC DNA]</scope>
    <source>
        <strain evidence="2 3">SM13</strain>
    </source>
</reference>
<dbReference type="InterPro" id="IPR021109">
    <property type="entry name" value="Peptidase_aspartic_dom_sf"/>
</dbReference>
<evidence type="ECO:0000259" key="1">
    <source>
        <dbReference type="Pfam" id="PF05618"/>
    </source>
</evidence>
<accession>A0A975H791</accession>
<organism evidence="2 3">
    <name type="scientific">Polaribacter cellanae</name>
    <dbReference type="NCBI Taxonomy" id="2818493"/>
    <lineage>
        <taxon>Bacteria</taxon>
        <taxon>Pseudomonadati</taxon>
        <taxon>Bacteroidota</taxon>
        <taxon>Flavobacteriia</taxon>
        <taxon>Flavobacteriales</taxon>
        <taxon>Flavobacteriaceae</taxon>
    </lineage>
</organism>
<keyword evidence="3" id="KW-1185">Reference proteome</keyword>
<dbReference type="SUPFAM" id="SSF50630">
    <property type="entry name" value="Acid proteases"/>
    <property type="match status" value="1"/>
</dbReference>
<dbReference type="Proteomes" id="UP000663920">
    <property type="component" value="Chromosome"/>
</dbReference>
<protein>
    <submittedName>
        <fullName evidence="2">ATP-dependent zinc protease</fullName>
    </submittedName>
</protein>
<dbReference type="InterPro" id="IPR008503">
    <property type="entry name" value="Asp_endopeptidase"/>
</dbReference>
<gene>
    <name evidence="2" type="ORF">J3359_03040</name>
</gene>
<dbReference type="PANTHER" id="PTHR38037">
    <property type="entry name" value="ZN_PROTEASE DOMAIN-CONTAINING PROTEIN"/>
    <property type="match status" value="1"/>
</dbReference>
<name>A0A975H791_9FLAO</name>